<evidence type="ECO:0000313" key="2">
    <source>
        <dbReference type="EMBL" id="RMJ15864.1"/>
    </source>
</evidence>
<name>A0A3M2SE89_9HYPO</name>
<organism evidence="2 3">
    <name type="scientific">Fusarium kuroshium</name>
    <dbReference type="NCBI Taxonomy" id="2010991"/>
    <lineage>
        <taxon>Eukaryota</taxon>
        <taxon>Fungi</taxon>
        <taxon>Dikarya</taxon>
        <taxon>Ascomycota</taxon>
        <taxon>Pezizomycotina</taxon>
        <taxon>Sordariomycetes</taxon>
        <taxon>Hypocreomycetidae</taxon>
        <taxon>Hypocreales</taxon>
        <taxon>Nectriaceae</taxon>
        <taxon>Fusarium</taxon>
        <taxon>Fusarium solani species complex</taxon>
    </lineage>
</organism>
<dbReference type="InterPro" id="IPR002575">
    <property type="entry name" value="Aminoglycoside_PTrfase"/>
</dbReference>
<sequence>MTQPTREGLAWTERDGNRIRRPFWTTKPKLWAIEVVCRRVLDLQPEEVCTVKFFSSGLFNRLYLIDIPSRQQRLLLRASLPVDPYHKTVGEVATLEWVRRFTNIPVPYIIAYDPSSDNEIGFEWLLMPFLPGTNACEAWSKMSMTAKVAFTKQVTEFNAQLLSASEINDIRGIGTLASPSEQPSHLVSRFWFMGDHFQYDIPRGPFHSSREWLDAEVRITRLSMGTDYLDNSDMLLTSIESPLDKTDRLLKALPTVFPVTDEPEPTTIFHQDLRLENMLVDEKGVITAVLDWEFAPATPRWLATIMPEFLRGAEKLPEPIPGVRGFIDDMVSANEPLRSFYWLYPMEYEREQLEKVYKDRMRELRPTWDAEVADSASKLNFYWTVKRTEIGSWL</sequence>
<accession>A0A3M2SE89</accession>
<reference evidence="2 3" key="1">
    <citation type="submission" date="2017-06" db="EMBL/GenBank/DDBJ databases">
        <title>Comparative genomic analysis of Ambrosia Fusariam Clade fungi.</title>
        <authorList>
            <person name="Stajich J.E."/>
            <person name="Carrillo J."/>
            <person name="Kijimoto T."/>
            <person name="Eskalen A."/>
            <person name="O'Donnell K."/>
            <person name="Kasson M."/>
        </authorList>
    </citation>
    <scope>NUCLEOTIDE SEQUENCE [LARGE SCALE GENOMIC DNA]</scope>
    <source>
        <strain evidence="2">UCR3666</strain>
    </source>
</reference>
<comment type="caution">
    <text evidence="2">The sequence shown here is derived from an EMBL/GenBank/DDBJ whole genome shotgun (WGS) entry which is preliminary data.</text>
</comment>
<dbReference type="Proteomes" id="UP000277212">
    <property type="component" value="Unassembled WGS sequence"/>
</dbReference>
<protein>
    <recommendedName>
        <fullName evidence="1">Aminoglycoside phosphotransferase domain-containing protein</fullName>
    </recommendedName>
</protein>
<keyword evidence="3" id="KW-1185">Reference proteome</keyword>
<dbReference type="PANTHER" id="PTHR21310:SF13">
    <property type="entry name" value="AMINOGLYCOSIDE PHOSPHOTRANSFERASE DOMAIN-CONTAINING PROTEIN"/>
    <property type="match status" value="1"/>
</dbReference>
<dbReference type="Pfam" id="PF01636">
    <property type="entry name" value="APH"/>
    <property type="match status" value="1"/>
</dbReference>
<dbReference type="Gene3D" id="3.90.1200.10">
    <property type="match status" value="1"/>
</dbReference>
<dbReference type="AlphaFoldDB" id="A0A3M2SE89"/>
<dbReference type="PANTHER" id="PTHR21310">
    <property type="entry name" value="AMINOGLYCOSIDE PHOSPHOTRANSFERASE-RELATED-RELATED"/>
    <property type="match status" value="1"/>
</dbReference>
<dbReference type="STRING" id="2010991.A0A3M2SE89"/>
<dbReference type="SUPFAM" id="SSF56112">
    <property type="entry name" value="Protein kinase-like (PK-like)"/>
    <property type="match status" value="1"/>
</dbReference>
<gene>
    <name evidence="2" type="ORF">CDV36_004444</name>
</gene>
<feature type="domain" description="Aminoglycoside phosphotransferase" evidence="1">
    <location>
        <begin position="50"/>
        <end position="299"/>
    </location>
</feature>
<dbReference type="InterPro" id="IPR011009">
    <property type="entry name" value="Kinase-like_dom_sf"/>
</dbReference>
<evidence type="ECO:0000313" key="3">
    <source>
        <dbReference type="Proteomes" id="UP000277212"/>
    </source>
</evidence>
<dbReference type="OrthoDB" id="10003767at2759"/>
<dbReference type="EMBL" id="NKUJ01000057">
    <property type="protein sequence ID" value="RMJ15864.1"/>
    <property type="molecule type" value="Genomic_DNA"/>
</dbReference>
<proteinExistence type="predicted"/>
<evidence type="ECO:0000259" key="1">
    <source>
        <dbReference type="Pfam" id="PF01636"/>
    </source>
</evidence>
<dbReference type="InterPro" id="IPR051678">
    <property type="entry name" value="AGP_Transferase"/>
</dbReference>